<organism>
    <name type="scientific">Serpula lacrymans var. lacrymans (strain S7.9)</name>
    <name type="common">Dry rot fungus</name>
    <dbReference type="NCBI Taxonomy" id="578457"/>
    <lineage>
        <taxon>Eukaryota</taxon>
        <taxon>Fungi</taxon>
        <taxon>Dikarya</taxon>
        <taxon>Basidiomycota</taxon>
        <taxon>Agaricomycotina</taxon>
        <taxon>Agaricomycetes</taxon>
        <taxon>Agaricomycetidae</taxon>
        <taxon>Boletales</taxon>
        <taxon>Coniophorineae</taxon>
        <taxon>Serpulaceae</taxon>
        <taxon>Serpula</taxon>
    </lineage>
</organism>
<dbReference type="GeneID" id="18817799"/>
<dbReference type="HOGENOM" id="CLU_045011_13_4_1"/>
<dbReference type="RefSeq" id="XP_007314651.1">
    <property type="nucleotide sequence ID" value="XM_007314589.1"/>
</dbReference>
<dbReference type="InterPro" id="IPR023214">
    <property type="entry name" value="HAD_sf"/>
</dbReference>
<dbReference type="Pfam" id="PF00702">
    <property type="entry name" value="Hydrolase"/>
    <property type="match status" value="1"/>
</dbReference>
<dbReference type="Gene3D" id="1.10.150.240">
    <property type="entry name" value="Putative phosphatase, domain 2"/>
    <property type="match status" value="1"/>
</dbReference>
<dbReference type="AlphaFoldDB" id="F8NKP0"/>
<dbReference type="SFLD" id="SFLDG01135">
    <property type="entry name" value="C1.5.6:_HAD__Beta-PGM__Phospha"/>
    <property type="match status" value="1"/>
</dbReference>
<reference evidence="1" key="1">
    <citation type="submission" date="2011-04" db="EMBL/GenBank/DDBJ databases">
        <title>Evolution of plant cell wall degrading machinery underlies the functional diversity of forest fungi.</title>
        <authorList>
            <consortium name="US DOE Joint Genome Institute (JGI-PGF)"/>
            <person name="Eastwood D.C."/>
            <person name="Floudas D."/>
            <person name="Binder M."/>
            <person name="Majcherczyk A."/>
            <person name="Schneider P."/>
            <person name="Aerts A."/>
            <person name="Asiegbu F.O."/>
            <person name="Baker S.E."/>
            <person name="Barry K."/>
            <person name="Bendiksby M."/>
            <person name="Blumentritt M."/>
            <person name="Coutinho P.M."/>
            <person name="Cullen D."/>
            <person name="Cullen D."/>
            <person name="Gathman A."/>
            <person name="Goodell B."/>
            <person name="Henrissat B."/>
            <person name="Ihrmark K."/>
            <person name="Kauserud H."/>
            <person name="Kohler A."/>
            <person name="LaButti K."/>
            <person name="Lapidus A."/>
            <person name="Lavin J.L."/>
            <person name="Lee Y.-H."/>
            <person name="Lindquist E."/>
            <person name="Lilly W."/>
            <person name="Lucas S."/>
            <person name="Morin E."/>
            <person name="Murat C."/>
            <person name="Oguiza J.A."/>
            <person name="Park J."/>
            <person name="Pisabarro A.G."/>
            <person name="Riley R."/>
            <person name="Rosling A."/>
            <person name="Salamov A."/>
            <person name="Schmidt O."/>
            <person name="Schmutz J."/>
            <person name="Skrede I."/>
            <person name="Stenlid J."/>
            <person name="Wiebenga A."/>
            <person name="Xie X."/>
            <person name="Kues U."/>
            <person name="Hibbett D.S."/>
            <person name="Hoffmeister D."/>
            <person name="Hogberg N."/>
            <person name="Martin F."/>
            <person name="Grigoriev I.V."/>
            <person name="Watkinson S.C."/>
        </authorList>
    </citation>
    <scope>NUCLEOTIDE SEQUENCE</scope>
    <source>
        <strain evidence="1">S7.9</strain>
    </source>
</reference>
<dbReference type="OrthoDB" id="40579at2759"/>
<proteinExistence type="predicted"/>
<dbReference type="PANTHER" id="PTHR43481">
    <property type="entry name" value="FRUCTOSE-1-PHOSPHATE PHOSPHATASE"/>
    <property type="match status" value="1"/>
</dbReference>
<dbReference type="SFLD" id="SFLDG01129">
    <property type="entry name" value="C1.5:_HAD__Beta-PGM__Phosphata"/>
    <property type="match status" value="1"/>
</dbReference>
<protein>
    <recommendedName>
        <fullName evidence="2">Glycerol-1-phosphatase</fullName>
    </recommendedName>
</protein>
<evidence type="ECO:0008006" key="2">
    <source>
        <dbReference type="Google" id="ProtNLM"/>
    </source>
</evidence>
<accession>F8NKP0</accession>
<dbReference type="PANTHER" id="PTHR43481:SF4">
    <property type="entry name" value="GLYCEROL-1-PHOSPHATE PHOSPHOHYDROLASE 1-RELATED"/>
    <property type="match status" value="1"/>
</dbReference>
<dbReference type="InterPro" id="IPR006439">
    <property type="entry name" value="HAD-SF_hydro_IA"/>
</dbReference>
<evidence type="ECO:0000313" key="1">
    <source>
        <dbReference type="EMBL" id="EGO28452.1"/>
    </source>
</evidence>
<dbReference type="SUPFAM" id="SSF56784">
    <property type="entry name" value="HAD-like"/>
    <property type="match status" value="1"/>
</dbReference>
<dbReference type="KEGG" id="sla:SERLADRAFT_458866"/>
<name>F8NKP0_SERL9</name>
<dbReference type="InterPro" id="IPR036412">
    <property type="entry name" value="HAD-like_sf"/>
</dbReference>
<dbReference type="GO" id="GO:0050308">
    <property type="term" value="F:sugar-phosphatase activity"/>
    <property type="evidence" value="ECO:0007669"/>
    <property type="project" value="TreeGrafter"/>
</dbReference>
<gene>
    <name evidence="1" type="ORF">SERLADRAFT_458866</name>
</gene>
<dbReference type="EMBL" id="GL945430">
    <property type="protein sequence ID" value="EGO28452.1"/>
    <property type="molecule type" value="Genomic_DNA"/>
</dbReference>
<dbReference type="NCBIfam" id="TIGR01509">
    <property type="entry name" value="HAD-SF-IA-v3"/>
    <property type="match status" value="1"/>
</dbReference>
<dbReference type="Gene3D" id="3.40.50.1000">
    <property type="entry name" value="HAD superfamily/HAD-like"/>
    <property type="match status" value="1"/>
</dbReference>
<dbReference type="InterPro" id="IPR023198">
    <property type="entry name" value="PGP-like_dom2"/>
</dbReference>
<dbReference type="InterPro" id="IPR051806">
    <property type="entry name" value="HAD-like_SPP"/>
</dbReference>
<dbReference type="SFLD" id="SFLDS00003">
    <property type="entry name" value="Haloacid_Dehalogenase"/>
    <property type="match status" value="1"/>
</dbReference>
<sequence length="230" mass="25089">MDRKILTFHAILFDMDGTLIDSTPGVMKAWDTFAKDYSLNASQVAHASHGRRLYDTLKEFCRIDDEDRLLAEIVRFEREVIDGGPIVLPGVQNLIAQLRHETTYGWTIVTSATNVYTPAALARCAIPLPEVGYVTSNDVARGKPHPDPYLAGAQRCGVDPTKCLVVEDAPSGLLAGHAAGARTLAVCTSHTREVILASGANPDYIVKDLTRVTARWVDGKVEISIDESDE</sequence>
<dbReference type="Proteomes" id="UP000008064">
    <property type="component" value="Unassembled WGS sequence"/>
</dbReference>